<dbReference type="HOGENOM" id="CLU_022835_1_0_1"/>
<organism evidence="2 3">
    <name type="scientific">Hapsidospora chrysogenum (strain ATCC 11550 / CBS 779.69 / DSM 880 / IAM 14645 / JCM 23072 / IMI 49137)</name>
    <name type="common">Acremonium chrysogenum</name>
    <dbReference type="NCBI Taxonomy" id="857340"/>
    <lineage>
        <taxon>Eukaryota</taxon>
        <taxon>Fungi</taxon>
        <taxon>Dikarya</taxon>
        <taxon>Ascomycota</taxon>
        <taxon>Pezizomycotina</taxon>
        <taxon>Sordariomycetes</taxon>
        <taxon>Hypocreomycetidae</taxon>
        <taxon>Hypocreales</taxon>
        <taxon>Bionectriaceae</taxon>
        <taxon>Hapsidospora</taxon>
    </lineage>
</organism>
<evidence type="ECO:0000313" key="3">
    <source>
        <dbReference type="Proteomes" id="UP000029964"/>
    </source>
</evidence>
<dbReference type="EMBL" id="JPKY01000004">
    <property type="protein sequence ID" value="KFH48346.1"/>
    <property type="molecule type" value="Genomic_DNA"/>
</dbReference>
<feature type="region of interest" description="Disordered" evidence="1">
    <location>
        <begin position="91"/>
        <end position="114"/>
    </location>
</feature>
<sequence length="620" mass="70456">MTSEEAEAATLSVDEIATFSDAALRQFLTEHRRPDGTYALPVDGWNKLSKDERNLLAERLKTQGQCLAESPTACLDLDDLDARLRQLPANDSFSLRPESPASERSRASTIPPVSDEARESEYYHKLMNDGGRPLYPLALVGDVINNPDNYAGLLRPWDKYYDESYPSAHILQKQFLRWQSFRRWQNDNRGLVDDDGGFPAYVERHKDSARRHLEPKTAAKQLAKIEADPSCLKEEWEMVRLQRDEQRNLYREHGCNGFLDYAEAIKRRLAAHGFTRPFRLHEDPKQQDKLTTWIEYLNYEYWWLDEYAKDVKRLEPAHAKAWQELVDEKILRPHETEEFVRTDASGFERENEKQQAKKAIERAESEATATYFLTQEDPQRLLISKARRISMLDAKSTKLAAARRQFEHLQSRSRRIGEFLRSTRGYAKAKKNAASHEVLVQWVLDQVPLIEAEMGQSRAAMIEPGRTTRSKRRLTPVEAGPRERRSKRPKPDPQESEPPANAGDRKVRSKTKPKPLTAMDQQVAQADNDAAGTISGGLRRSKRIPARVAKQAPEPVVPQTRRHPRAKATPAAQPSTADPKAGDANASTAPRRETRGGGRRGAAKPAGTPQERRKRGGVAE</sequence>
<evidence type="ECO:0000256" key="1">
    <source>
        <dbReference type="SAM" id="MobiDB-lite"/>
    </source>
</evidence>
<evidence type="ECO:0008006" key="4">
    <source>
        <dbReference type="Google" id="ProtNLM"/>
    </source>
</evidence>
<gene>
    <name evidence="2" type="ORF">ACRE_007760</name>
</gene>
<protein>
    <recommendedName>
        <fullName evidence="4">Ankyrin 2,3/unc44</fullName>
    </recommendedName>
</protein>
<name>A0A086TG64_HAPC1</name>
<evidence type="ECO:0000313" key="2">
    <source>
        <dbReference type="EMBL" id="KFH48346.1"/>
    </source>
</evidence>
<dbReference type="AlphaFoldDB" id="A0A086TG64"/>
<dbReference type="OrthoDB" id="5419928at2759"/>
<dbReference type="Proteomes" id="UP000029964">
    <property type="component" value="Unassembled WGS sequence"/>
</dbReference>
<feature type="region of interest" description="Disordered" evidence="1">
    <location>
        <begin position="460"/>
        <end position="620"/>
    </location>
</feature>
<accession>A0A086TG64</accession>
<feature type="compositionally biased region" description="Low complexity" evidence="1">
    <location>
        <begin position="518"/>
        <end position="531"/>
    </location>
</feature>
<keyword evidence="3" id="KW-1185">Reference proteome</keyword>
<comment type="caution">
    <text evidence="2">The sequence shown here is derived from an EMBL/GenBank/DDBJ whole genome shotgun (WGS) entry which is preliminary data.</text>
</comment>
<dbReference type="STRING" id="857340.A0A086TG64"/>
<proteinExistence type="predicted"/>
<reference evidence="3" key="1">
    <citation type="journal article" date="2014" name="Genome Announc.">
        <title>Genome sequence and annotation of Acremonium chrysogenum, producer of the beta-lactam antibiotic cephalosporin C.</title>
        <authorList>
            <person name="Terfehr D."/>
            <person name="Dahlmann T.A."/>
            <person name="Specht T."/>
            <person name="Zadra I."/>
            <person name="Kuernsteiner H."/>
            <person name="Kueck U."/>
        </authorList>
    </citation>
    <scope>NUCLEOTIDE SEQUENCE [LARGE SCALE GENOMIC DNA]</scope>
    <source>
        <strain evidence="3">ATCC 11550 / CBS 779.69 / DSM 880 / IAM 14645 / JCM 23072 / IMI 49137</strain>
    </source>
</reference>